<dbReference type="GO" id="GO:0004622">
    <property type="term" value="F:phosphatidylcholine lysophospholipase activity"/>
    <property type="evidence" value="ECO:0007669"/>
    <property type="project" value="TreeGrafter"/>
</dbReference>
<accession>A0A177HGN0</accession>
<dbReference type="Proteomes" id="UP000077381">
    <property type="component" value="Unassembled WGS sequence"/>
</dbReference>
<keyword evidence="3" id="KW-1185">Reference proteome</keyword>
<organism evidence="2 3">
    <name type="scientific">Streptomyces jeddahensis</name>
    <dbReference type="NCBI Taxonomy" id="1716141"/>
    <lineage>
        <taxon>Bacteria</taxon>
        <taxon>Bacillati</taxon>
        <taxon>Actinomycetota</taxon>
        <taxon>Actinomycetes</taxon>
        <taxon>Kitasatosporales</taxon>
        <taxon>Streptomycetaceae</taxon>
        <taxon>Streptomyces</taxon>
    </lineage>
</organism>
<feature type="domain" description="SGNH hydrolase-type esterase" evidence="1">
    <location>
        <begin position="60"/>
        <end position="208"/>
    </location>
</feature>
<comment type="caution">
    <text evidence="2">The sequence shown here is derived from an EMBL/GenBank/DDBJ whole genome shotgun (WGS) entry which is preliminary data.</text>
</comment>
<dbReference type="OrthoDB" id="9794725at2"/>
<dbReference type="PANTHER" id="PTHR30383:SF5">
    <property type="entry name" value="SGNH HYDROLASE-TYPE ESTERASE DOMAIN-CONTAINING PROTEIN"/>
    <property type="match status" value="1"/>
</dbReference>
<name>A0A177HGN0_9ACTN</name>
<dbReference type="EMBL" id="LOHS01000158">
    <property type="protein sequence ID" value="OAH10081.1"/>
    <property type="molecule type" value="Genomic_DNA"/>
</dbReference>
<evidence type="ECO:0000313" key="3">
    <source>
        <dbReference type="Proteomes" id="UP000077381"/>
    </source>
</evidence>
<dbReference type="STRING" id="1716141.STSP_65880"/>
<dbReference type="InterPro" id="IPR013830">
    <property type="entry name" value="SGNH_hydro"/>
</dbReference>
<keyword evidence="2" id="KW-0378">Hydrolase</keyword>
<dbReference type="RefSeq" id="WP_067284571.1">
    <property type="nucleotide sequence ID" value="NZ_LOHS01000158.1"/>
</dbReference>
<dbReference type="PANTHER" id="PTHR30383">
    <property type="entry name" value="THIOESTERASE 1/PROTEASE 1/LYSOPHOSPHOLIPASE L1"/>
    <property type="match status" value="1"/>
</dbReference>
<protein>
    <submittedName>
        <fullName evidence="2">GDSL-like lipase/acylhydrolase</fullName>
    </submittedName>
</protein>
<reference evidence="2 3" key="1">
    <citation type="submission" date="2015-12" db="EMBL/GenBank/DDBJ databases">
        <title>Genome sequence of Streptomyces sp. G25.</title>
        <authorList>
            <person name="Poehlein A."/>
            <person name="Roettig A."/>
            <person name="Hiessl S."/>
            <person name="Hauschild P."/>
            <person name="Schauer J."/>
            <person name="Madkour M.H."/>
            <person name="Al-Ansari A.M."/>
            <person name="Almakishah N.H."/>
            <person name="Steinbuechel A."/>
            <person name="Daniel R."/>
        </authorList>
    </citation>
    <scope>NUCLEOTIDE SEQUENCE [LARGE SCALE GENOMIC DNA]</scope>
    <source>
        <strain evidence="3">G25(2015)</strain>
    </source>
</reference>
<sequence length="289" mass="31155">MRKPTTKKRIIIALCLLLVGVLGLAGTVGYLTFLRSPANPPADACADGRKPGAAPVVVAAGASMTQGTLGADWVGALRGRPELQGYEFVNAGKNGDTSADLRRRVDRDIVACRPAAVTLLIGTNDVRDGVPLDQYRDNLGAIVDRITTETSARIALMSLPPLGEDLNAEINHKLSGYNAAIKETATRTRADYVPVHERMVDFLRRRGGDAAPYDFSFALAYTAATKHYLLGRSWDEVARSNKLELLVDHIHLSDRGGAIVTDLATQWLVEGLNRAPQRDAAVPIPPTPR</sequence>
<dbReference type="InterPro" id="IPR051532">
    <property type="entry name" value="Ester_Hydrolysis_Enzymes"/>
</dbReference>
<dbReference type="Pfam" id="PF13472">
    <property type="entry name" value="Lipase_GDSL_2"/>
    <property type="match status" value="1"/>
</dbReference>
<evidence type="ECO:0000313" key="2">
    <source>
        <dbReference type="EMBL" id="OAH10081.1"/>
    </source>
</evidence>
<gene>
    <name evidence="2" type="ORF">STSP_65880</name>
</gene>
<proteinExistence type="predicted"/>
<evidence type="ECO:0000259" key="1">
    <source>
        <dbReference type="Pfam" id="PF13472"/>
    </source>
</evidence>
<dbReference type="InterPro" id="IPR036514">
    <property type="entry name" value="SGNH_hydro_sf"/>
</dbReference>
<dbReference type="Gene3D" id="3.40.50.1110">
    <property type="entry name" value="SGNH hydrolase"/>
    <property type="match status" value="1"/>
</dbReference>
<dbReference type="SUPFAM" id="SSF52266">
    <property type="entry name" value="SGNH hydrolase"/>
    <property type="match status" value="1"/>
</dbReference>
<dbReference type="AlphaFoldDB" id="A0A177HGN0"/>